<dbReference type="AlphaFoldDB" id="A0AAU8XKU6"/>
<protein>
    <recommendedName>
        <fullName evidence="4">Secreted protein</fullName>
    </recommendedName>
</protein>
<dbReference type="EMBL" id="CP024712">
    <property type="protein sequence ID" value="ATV18917.1"/>
    <property type="molecule type" value="Genomic_DNA"/>
</dbReference>
<accession>A0AAU8XKU6</accession>
<sequence length="103" mass="11313">MRRSASHAVLDALRPLLRTRSALSRTSPLLVCPAWAETSHLKAVARLSDDNCSETQGGRREAKLKEARSKGATAGTRTGSEAGCGRLVFWEPRNPTVTERRIR</sequence>
<reference evidence="2 3" key="1">
    <citation type="submission" date="2017-11" db="EMBL/GenBank/DDBJ databases">
        <title>Complete DNA Sequence of Pseudomonas syringae pv. actinidiae, biovar 5 (Psa5).</title>
        <authorList>
            <person name="Butler M."/>
            <person name="Taiaroa G."/>
            <person name="Sumpter N."/>
            <person name="Poulter R."/>
        </authorList>
    </citation>
    <scope>NUCLEOTIDE SEQUENCE [LARGE SCALE GENOMIC DNA]</scope>
    <source>
        <strain evidence="2 3">MAFF212063</strain>
    </source>
</reference>
<evidence type="ECO:0000256" key="1">
    <source>
        <dbReference type="SAM" id="MobiDB-lite"/>
    </source>
</evidence>
<gene>
    <name evidence="2" type="ORF">CT122_20435</name>
</gene>
<feature type="region of interest" description="Disordered" evidence="1">
    <location>
        <begin position="51"/>
        <end position="80"/>
    </location>
</feature>
<proteinExistence type="predicted"/>
<dbReference type="Proteomes" id="UP000230024">
    <property type="component" value="Chromosome"/>
</dbReference>
<feature type="compositionally biased region" description="Basic and acidic residues" evidence="1">
    <location>
        <begin position="57"/>
        <end position="69"/>
    </location>
</feature>
<name>A0AAU8XKU6_PSESF</name>
<evidence type="ECO:0000313" key="3">
    <source>
        <dbReference type="Proteomes" id="UP000230024"/>
    </source>
</evidence>
<organism evidence="2 3">
    <name type="scientific">Pseudomonas syringae pv. actinidiae</name>
    <dbReference type="NCBI Taxonomy" id="103796"/>
    <lineage>
        <taxon>Bacteria</taxon>
        <taxon>Pseudomonadati</taxon>
        <taxon>Pseudomonadota</taxon>
        <taxon>Gammaproteobacteria</taxon>
        <taxon>Pseudomonadales</taxon>
        <taxon>Pseudomonadaceae</taxon>
        <taxon>Pseudomonas</taxon>
        <taxon>Pseudomonas syringae</taxon>
    </lineage>
</organism>
<evidence type="ECO:0008006" key="4">
    <source>
        <dbReference type="Google" id="ProtNLM"/>
    </source>
</evidence>
<evidence type="ECO:0000313" key="2">
    <source>
        <dbReference type="EMBL" id="ATV18917.1"/>
    </source>
</evidence>